<protein>
    <submittedName>
        <fullName evidence="1">Uncharacterized protein</fullName>
    </submittedName>
</protein>
<comment type="caution">
    <text evidence="1">The sequence shown here is derived from an EMBL/GenBank/DDBJ whole genome shotgun (WGS) entry which is preliminary data.</text>
</comment>
<name>A0A1F6GVJ7_9PROT</name>
<dbReference type="AlphaFoldDB" id="A0A1F6GVJ7"/>
<accession>A0A1F6GVJ7</accession>
<sequence>MEGIFFSLSAGTAIDCLQVGRLFFKKLSDSSVPSGEIATQKSGPQKIVKSPFFTKGLHIAKDLVKTGFGGRFWGGFKTRLSETYLSKTFGLG</sequence>
<organism evidence="1 2">
    <name type="scientific">Candidatus Lambdaproteobacteria bacterium RIFOXYD2_FULL_56_26</name>
    <dbReference type="NCBI Taxonomy" id="1817773"/>
    <lineage>
        <taxon>Bacteria</taxon>
        <taxon>Pseudomonadati</taxon>
        <taxon>Pseudomonadota</taxon>
        <taxon>Candidatus Lambdaproteobacteria</taxon>
    </lineage>
</organism>
<evidence type="ECO:0000313" key="1">
    <source>
        <dbReference type="EMBL" id="OGH02060.1"/>
    </source>
</evidence>
<dbReference type="Proteomes" id="UP000177583">
    <property type="component" value="Unassembled WGS sequence"/>
</dbReference>
<dbReference type="EMBL" id="MFNF01000026">
    <property type="protein sequence ID" value="OGH02060.1"/>
    <property type="molecule type" value="Genomic_DNA"/>
</dbReference>
<proteinExistence type="predicted"/>
<evidence type="ECO:0000313" key="2">
    <source>
        <dbReference type="Proteomes" id="UP000177583"/>
    </source>
</evidence>
<reference evidence="1 2" key="1">
    <citation type="journal article" date="2016" name="Nat. Commun.">
        <title>Thousands of microbial genomes shed light on interconnected biogeochemical processes in an aquifer system.</title>
        <authorList>
            <person name="Anantharaman K."/>
            <person name="Brown C.T."/>
            <person name="Hug L.A."/>
            <person name="Sharon I."/>
            <person name="Castelle C.J."/>
            <person name="Probst A.J."/>
            <person name="Thomas B.C."/>
            <person name="Singh A."/>
            <person name="Wilkins M.J."/>
            <person name="Karaoz U."/>
            <person name="Brodie E.L."/>
            <person name="Williams K.H."/>
            <person name="Hubbard S.S."/>
            <person name="Banfield J.F."/>
        </authorList>
    </citation>
    <scope>NUCLEOTIDE SEQUENCE [LARGE SCALE GENOMIC DNA]</scope>
</reference>
<gene>
    <name evidence="1" type="ORF">A2557_10480</name>
</gene>